<dbReference type="GO" id="GO:0005524">
    <property type="term" value="F:ATP binding"/>
    <property type="evidence" value="ECO:0007669"/>
    <property type="project" value="UniProtKB-KW"/>
</dbReference>
<dbReference type="EMBL" id="BART01013268">
    <property type="protein sequence ID" value="GAG89582.1"/>
    <property type="molecule type" value="Genomic_DNA"/>
</dbReference>
<dbReference type="GO" id="GO:0006289">
    <property type="term" value="P:nucleotide-excision repair"/>
    <property type="evidence" value="ECO:0007669"/>
    <property type="project" value="InterPro"/>
</dbReference>
<dbReference type="Gene3D" id="3.40.50.300">
    <property type="entry name" value="P-loop containing nucleotide triphosphate hydrolases"/>
    <property type="match status" value="1"/>
</dbReference>
<name>X1C8I4_9ZZZZ</name>
<reference evidence="4" key="1">
    <citation type="journal article" date="2014" name="Front. Microbiol.">
        <title>High frequency of phylogenetically diverse reductive dehalogenase-homologous genes in deep subseafloor sedimentary metagenomes.</title>
        <authorList>
            <person name="Kawai M."/>
            <person name="Futagami T."/>
            <person name="Toyoda A."/>
            <person name="Takaki Y."/>
            <person name="Nishi S."/>
            <person name="Hori S."/>
            <person name="Arai W."/>
            <person name="Tsubouchi T."/>
            <person name="Morono Y."/>
            <person name="Uchiyama I."/>
            <person name="Ito T."/>
            <person name="Fujiyama A."/>
            <person name="Inagaki F."/>
            <person name="Takami H."/>
        </authorList>
    </citation>
    <scope>NUCLEOTIDE SEQUENCE</scope>
    <source>
        <strain evidence="4">Expedition CK06-06</strain>
    </source>
</reference>
<dbReference type="SUPFAM" id="SSF52540">
    <property type="entry name" value="P-loop containing nucleoside triphosphate hydrolases"/>
    <property type="match status" value="1"/>
</dbReference>
<dbReference type="InterPro" id="IPR041471">
    <property type="entry name" value="UvrB_inter"/>
</dbReference>
<dbReference type="Pfam" id="PF17757">
    <property type="entry name" value="UvrB_inter"/>
    <property type="match status" value="1"/>
</dbReference>
<comment type="caution">
    <text evidence="4">The sequence shown here is derived from an EMBL/GenBank/DDBJ whole genome shotgun (WGS) entry which is preliminary data.</text>
</comment>
<evidence type="ECO:0000256" key="2">
    <source>
        <dbReference type="ARBA" id="ARBA00022840"/>
    </source>
</evidence>
<dbReference type="PANTHER" id="PTHR24029">
    <property type="entry name" value="UVRABC SYSTEM PROTEIN B"/>
    <property type="match status" value="1"/>
</dbReference>
<dbReference type="AlphaFoldDB" id="X1C8I4"/>
<feature type="domain" description="UvrB interaction" evidence="3">
    <location>
        <begin position="61"/>
        <end position="94"/>
    </location>
</feature>
<dbReference type="GO" id="GO:0009380">
    <property type="term" value="C:excinuclease repair complex"/>
    <property type="evidence" value="ECO:0007669"/>
    <property type="project" value="InterPro"/>
</dbReference>
<organism evidence="4">
    <name type="scientific">marine sediment metagenome</name>
    <dbReference type="NCBI Taxonomy" id="412755"/>
    <lineage>
        <taxon>unclassified sequences</taxon>
        <taxon>metagenomes</taxon>
        <taxon>ecological metagenomes</taxon>
    </lineage>
</organism>
<dbReference type="GO" id="GO:0003677">
    <property type="term" value="F:DNA binding"/>
    <property type="evidence" value="ECO:0007669"/>
    <property type="project" value="InterPro"/>
</dbReference>
<keyword evidence="2" id="KW-0067">ATP-binding</keyword>
<accession>X1C8I4</accession>
<evidence type="ECO:0000313" key="4">
    <source>
        <dbReference type="EMBL" id="GAG89582.1"/>
    </source>
</evidence>
<gene>
    <name evidence="4" type="ORF">S01H4_27232</name>
</gene>
<dbReference type="InterPro" id="IPR027417">
    <property type="entry name" value="P-loop_NTPase"/>
</dbReference>
<dbReference type="GO" id="GO:0016887">
    <property type="term" value="F:ATP hydrolysis activity"/>
    <property type="evidence" value="ECO:0007669"/>
    <property type="project" value="InterPro"/>
</dbReference>
<dbReference type="PANTHER" id="PTHR24029:SF0">
    <property type="entry name" value="UVRABC SYSTEM PROTEIN B"/>
    <property type="match status" value="1"/>
</dbReference>
<dbReference type="InterPro" id="IPR004807">
    <property type="entry name" value="UvrB"/>
</dbReference>
<evidence type="ECO:0000256" key="1">
    <source>
        <dbReference type="ARBA" id="ARBA00022741"/>
    </source>
</evidence>
<evidence type="ECO:0000259" key="3">
    <source>
        <dbReference type="Pfam" id="PF17757"/>
    </source>
</evidence>
<keyword evidence="1" id="KW-0547">Nucleotide-binding</keyword>
<sequence>MKYSFWLIIIIVRNEVVNEEIERLRLAATHAIRTRKDVIIVASVSCLYGIGNPEVWTAVSLSLETGQAINRGEMLKRLISINYERNNIDFKPGALLSKCLE</sequence>
<proteinExistence type="predicted"/>
<protein>
    <recommendedName>
        <fullName evidence="3">UvrB interaction domain-containing protein</fullName>
    </recommendedName>
</protein>